<dbReference type="EMBL" id="JAINUF010000003">
    <property type="protein sequence ID" value="KAJ8368997.1"/>
    <property type="molecule type" value="Genomic_DNA"/>
</dbReference>
<gene>
    <name evidence="1" type="ORF">SKAU_G00090250</name>
</gene>
<dbReference type="AlphaFoldDB" id="A0A9Q1FWN9"/>
<name>A0A9Q1FWN9_SYNKA</name>
<keyword evidence="2" id="KW-1185">Reference proteome</keyword>
<comment type="caution">
    <text evidence="1">The sequence shown here is derived from an EMBL/GenBank/DDBJ whole genome shotgun (WGS) entry which is preliminary data.</text>
</comment>
<organism evidence="1 2">
    <name type="scientific">Synaphobranchus kaupii</name>
    <name type="common">Kaup's arrowtooth eel</name>
    <dbReference type="NCBI Taxonomy" id="118154"/>
    <lineage>
        <taxon>Eukaryota</taxon>
        <taxon>Metazoa</taxon>
        <taxon>Chordata</taxon>
        <taxon>Craniata</taxon>
        <taxon>Vertebrata</taxon>
        <taxon>Euteleostomi</taxon>
        <taxon>Actinopterygii</taxon>
        <taxon>Neopterygii</taxon>
        <taxon>Teleostei</taxon>
        <taxon>Anguilliformes</taxon>
        <taxon>Synaphobranchidae</taxon>
        <taxon>Synaphobranchus</taxon>
    </lineage>
</organism>
<protein>
    <submittedName>
        <fullName evidence="1">Uncharacterized protein</fullName>
    </submittedName>
</protein>
<accession>A0A9Q1FWN9</accession>
<dbReference type="Proteomes" id="UP001152622">
    <property type="component" value="Chromosome 3"/>
</dbReference>
<sequence length="154" mass="17183">MEGWGEVWKDGLPVDRWETCMSAGTRKGRCVDKTCWRRIRKAFSSDSVPVIGSKPPSALLYGLLARSLQSQCAKYPEAARARFCHSVYNSHWLVCRCGRGLDSGFKEKKSVLMFLRSTVYSGQSPLAVTHAPVVGCVFQGVEDMCKCNDFALHE</sequence>
<evidence type="ECO:0000313" key="1">
    <source>
        <dbReference type="EMBL" id="KAJ8368997.1"/>
    </source>
</evidence>
<evidence type="ECO:0000313" key="2">
    <source>
        <dbReference type="Proteomes" id="UP001152622"/>
    </source>
</evidence>
<proteinExistence type="predicted"/>
<reference evidence="1" key="1">
    <citation type="journal article" date="2023" name="Science">
        <title>Genome structures resolve the early diversification of teleost fishes.</title>
        <authorList>
            <person name="Parey E."/>
            <person name="Louis A."/>
            <person name="Montfort J."/>
            <person name="Bouchez O."/>
            <person name="Roques C."/>
            <person name="Iampietro C."/>
            <person name="Lluch J."/>
            <person name="Castinel A."/>
            <person name="Donnadieu C."/>
            <person name="Desvignes T."/>
            <person name="Floi Bucao C."/>
            <person name="Jouanno E."/>
            <person name="Wen M."/>
            <person name="Mejri S."/>
            <person name="Dirks R."/>
            <person name="Jansen H."/>
            <person name="Henkel C."/>
            <person name="Chen W.J."/>
            <person name="Zahm M."/>
            <person name="Cabau C."/>
            <person name="Klopp C."/>
            <person name="Thompson A.W."/>
            <person name="Robinson-Rechavi M."/>
            <person name="Braasch I."/>
            <person name="Lecointre G."/>
            <person name="Bobe J."/>
            <person name="Postlethwait J.H."/>
            <person name="Berthelot C."/>
            <person name="Roest Crollius H."/>
            <person name="Guiguen Y."/>
        </authorList>
    </citation>
    <scope>NUCLEOTIDE SEQUENCE</scope>
    <source>
        <strain evidence="1">WJC10195</strain>
    </source>
</reference>